<evidence type="ECO:0000256" key="4">
    <source>
        <dbReference type="ARBA" id="ARBA00022525"/>
    </source>
</evidence>
<keyword evidence="15 21" id="KW-1015">Disulfide bond</keyword>
<keyword evidence="12" id="KW-0770">Synapse</keyword>
<feature type="disulfide bond" evidence="21">
    <location>
        <begin position="822"/>
        <end position="859"/>
    </location>
</feature>
<keyword evidence="10" id="KW-0378">Hydrolase</keyword>
<feature type="compositionally biased region" description="Basic and acidic residues" evidence="24">
    <location>
        <begin position="225"/>
        <end position="234"/>
    </location>
</feature>
<dbReference type="InterPro" id="IPR013273">
    <property type="entry name" value="ADAMTS/ADAMTS-like"/>
</dbReference>
<dbReference type="Proteomes" id="UP000076858">
    <property type="component" value="Unassembled WGS sequence"/>
</dbReference>
<feature type="binding site" evidence="20">
    <location>
        <position position="721"/>
    </location>
    <ligand>
        <name>Ca(2+)</name>
        <dbReference type="ChEBI" id="CHEBI:29108"/>
        <label>2</label>
    </ligand>
</feature>
<feature type="binding site" evidence="20">
    <location>
        <position position="600"/>
    </location>
    <ligand>
        <name>Ca(2+)</name>
        <dbReference type="ChEBI" id="CHEBI:29108"/>
        <label>2</label>
    </ligand>
</feature>
<keyword evidence="16" id="KW-0325">Glycoprotein</keyword>
<proteinExistence type="inferred from homology"/>
<dbReference type="GO" id="GO:0004222">
    <property type="term" value="F:metalloendopeptidase activity"/>
    <property type="evidence" value="ECO:0007669"/>
    <property type="project" value="InterPro"/>
</dbReference>
<dbReference type="PANTHER" id="PTHR13723">
    <property type="entry name" value="ADAMTS A DISINTEGRIN AND METALLOPROTEASE WITH THROMBOSPONDIN MOTIFS PROTEASE"/>
    <property type="match status" value="1"/>
</dbReference>
<feature type="disulfide bond" evidence="21">
    <location>
        <begin position="788"/>
        <end position="799"/>
    </location>
</feature>
<keyword evidence="14 23" id="KW-0175">Coiled coil</keyword>
<evidence type="ECO:0000256" key="5">
    <source>
        <dbReference type="ARBA" id="ARBA00022530"/>
    </source>
</evidence>
<evidence type="ECO:0000256" key="6">
    <source>
        <dbReference type="ARBA" id="ARBA00022670"/>
    </source>
</evidence>
<feature type="region of interest" description="Disordered" evidence="24">
    <location>
        <begin position="110"/>
        <end position="151"/>
    </location>
</feature>
<dbReference type="GO" id="GO:0007229">
    <property type="term" value="P:integrin-mediated signaling pathway"/>
    <property type="evidence" value="ECO:0007669"/>
    <property type="project" value="UniProtKB-KW"/>
</dbReference>
<feature type="binding site" evidence="20">
    <location>
        <position position="718"/>
    </location>
    <ligand>
        <name>Ca(2+)</name>
        <dbReference type="ChEBI" id="CHEBI:29108"/>
        <label>1</label>
    </ligand>
</feature>
<keyword evidence="11 20" id="KW-0862">Zinc</keyword>
<dbReference type="EMBL" id="LRGB01000642">
    <property type="protein sequence ID" value="KZS17307.1"/>
    <property type="molecule type" value="Genomic_DNA"/>
</dbReference>
<keyword evidence="28" id="KW-1185">Reference proteome</keyword>
<dbReference type="GO" id="GO:0005737">
    <property type="term" value="C:cytoplasm"/>
    <property type="evidence" value="ECO:0007669"/>
    <property type="project" value="UniProtKB-SubCell"/>
</dbReference>
<dbReference type="GO" id="GO:0046872">
    <property type="term" value="F:metal ion binding"/>
    <property type="evidence" value="ECO:0007669"/>
    <property type="project" value="UniProtKB-KW"/>
</dbReference>
<keyword evidence="9" id="KW-0677">Repeat</keyword>
<evidence type="ECO:0000256" key="17">
    <source>
        <dbReference type="ARBA" id="ARBA00023606"/>
    </source>
</evidence>
<dbReference type="InterPro" id="IPR011993">
    <property type="entry name" value="PH-like_dom_sf"/>
</dbReference>
<feature type="binding site" evidence="20 22">
    <location>
        <position position="663"/>
    </location>
    <ligand>
        <name>Zn(2+)</name>
        <dbReference type="ChEBI" id="CHEBI:29105"/>
        <note>catalytic</note>
    </ligand>
</feature>
<reference evidence="27 28" key="1">
    <citation type="submission" date="2016-03" db="EMBL/GenBank/DDBJ databases">
        <title>EvidentialGene: Evidence-directed Construction of Genes on Genomes.</title>
        <authorList>
            <person name="Gilbert D.G."/>
            <person name="Choi J.-H."/>
            <person name="Mockaitis K."/>
            <person name="Colbourne J."/>
            <person name="Pfrender M."/>
        </authorList>
    </citation>
    <scope>NUCLEOTIDE SEQUENCE [LARGE SCALE GENOMIC DNA]</scope>
    <source>
        <strain evidence="27 28">Xinb3</strain>
        <tissue evidence="27">Complete organism</tissue>
    </source>
</reference>
<feature type="disulfide bond" evidence="21">
    <location>
        <begin position="745"/>
        <end position="768"/>
    </location>
</feature>
<gene>
    <name evidence="27" type="ORF">APZ42_016907</name>
</gene>
<feature type="disulfide bond" evidence="21">
    <location>
        <begin position="826"/>
        <end position="864"/>
    </location>
</feature>
<evidence type="ECO:0000256" key="9">
    <source>
        <dbReference type="ARBA" id="ARBA00022737"/>
    </source>
</evidence>
<keyword evidence="13" id="KW-0482">Metalloprotease</keyword>
<evidence type="ECO:0000256" key="3">
    <source>
        <dbReference type="ARBA" id="ARBA00022490"/>
    </source>
</evidence>
<accession>A0A165A8R3</accession>
<dbReference type="InterPro" id="IPR041645">
    <property type="entry name" value="ADAMTS_CR_2"/>
</dbReference>
<evidence type="ECO:0000256" key="24">
    <source>
        <dbReference type="SAM" id="MobiDB-lite"/>
    </source>
</evidence>
<comment type="caution">
    <text evidence="22">Lacks conserved residue(s) required for the propagation of feature annotation.</text>
</comment>
<keyword evidence="8" id="KW-0732">Signal</keyword>
<dbReference type="CDD" id="cd04273">
    <property type="entry name" value="ZnMc_ADAMTS_like"/>
    <property type="match status" value="1"/>
</dbReference>
<dbReference type="SUPFAM" id="SSF50729">
    <property type="entry name" value="PH domain-like"/>
    <property type="match status" value="1"/>
</dbReference>
<keyword evidence="7 20" id="KW-0479">Metal-binding</keyword>
<dbReference type="GO" id="GO:0007216">
    <property type="term" value="P:G protein-coupled glutamate receptor signaling pathway"/>
    <property type="evidence" value="ECO:0007669"/>
    <property type="project" value="InterPro"/>
</dbReference>
<feature type="binding site" evidence="20">
    <location>
        <position position="514"/>
    </location>
    <ligand>
        <name>Ca(2+)</name>
        <dbReference type="ChEBI" id="CHEBI:29108"/>
        <label>2</label>
    </ligand>
</feature>
<keyword evidence="20" id="KW-0106">Calcium</keyword>
<dbReference type="FunFam" id="2.20.100.10:FF:000005">
    <property type="entry name" value="ADAM metallopeptidase with thrombospondin type 1 motif 9"/>
    <property type="match status" value="2"/>
</dbReference>
<dbReference type="Pfam" id="PF00090">
    <property type="entry name" value="TSP_1"/>
    <property type="match status" value="1"/>
</dbReference>
<comment type="cofactor">
    <cofactor evidence="20">
        <name>Zn(2+)</name>
        <dbReference type="ChEBI" id="CHEBI:29105"/>
    </cofactor>
    <text evidence="20">Binds 1 zinc ion per subunit.</text>
</comment>
<dbReference type="SUPFAM" id="SSF55486">
    <property type="entry name" value="Metalloproteases ('zincins'), catalytic domain"/>
    <property type="match status" value="1"/>
</dbReference>
<dbReference type="Pfam" id="PF17771">
    <property type="entry name" value="ADAMTS_CR_2"/>
    <property type="match status" value="1"/>
</dbReference>
<dbReference type="SUPFAM" id="SSF82895">
    <property type="entry name" value="TSP-1 type 1 repeat"/>
    <property type="match status" value="7"/>
</dbReference>
<dbReference type="PANTHER" id="PTHR13723:SF200">
    <property type="entry name" value="ADAM METALLOPEPTIDASE WITH THROMBOSPONDIN TYPE 1 MOTIF B, ISOFORM B"/>
    <property type="match status" value="1"/>
</dbReference>
<keyword evidence="4" id="KW-0964">Secreted</keyword>
<keyword evidence="6" id="KW-0645">Protease</keyword>
<dbReference type="Pfam" id="PF19236">
    <property type="entry name" value="ADAMTS_CR_3"/>
    <property type="match status" value="1"/>
</dbReference>
<dbReference type="GO" id="GO:0030198">
    <property type="term" value="P:extracellular matrix organization"/>
    <property type="evidence" value="ECO:0007669"/>
    <property type="project" value="InterPro"/>
</dbReference>
<dbReference type="InterPro" id="IPR036383">
    <property type="entry name" value="TSP1_rpt_sf"/>
</dbReference>
<dbReference type="OrthoDB" id="9983798at2759"/>
<feature type="region of interest" description="Disordered" evidence="24">
    <location>
        <begin position="455"/>
        <end position="474"/>
    </location>
</feature>
<evidence type="ECO:0000256" key="20">
    <source>
        <dbReference type="PIRSR" id="PIRSR613273-2"/>
    </source>
</evidence>
<feature type="disulfide bond" evidence="21">
    <location>
        <begin position="676"/>
        <end position="702"/>
    </location>
</feature>
<feature type="active site" evidence="19 22">
    <location>
        <position position="660"/>
    </location>
</feature>
<evidence type="ECO:0000256" key="11">
    <source>
        <dbReference type="ARBA" id="ARBA00022833"/>
    </source>
</evidence>
<dbReference type="Pfam" id="PF00568">
    <property type="entry name" value="WH1"/>
    <property type="match status" value="1"/>
</dbReference>
<feature type="disulfide bond" evidence="21">
    <location>
        <begin position="763"/>
        <end position="794"/>
    </location>
</feature>
<dbReference type="PROSITE" id="PS50092">
    <property type="entry name" value="TSP1"/>
    <property type="match status" value="7"/>
</dbReference>
<feature type="binding site" evidence="20">
    <location>
        <position position="600"/>
    </location>
    <ligand>
        <name>Ca(2+)</name>
        <dbReference type="ChEBI" id="CHEBI:29108"/>
        <label>1</label>
    </ligand>
</feature>
<evidence type="ECO:0000259" key="26">
    <source>
        <dbReference type="PROSITE" id="PS50229"/>
    </source>
</evidence>
<feature type="disulfide bond" evidence="21">
    <location>
        <begin position="637"/>
        <end position="718"/>
    </location>
</feature>
<feature type="disulfide bond" evidence="21">
    <location>
        <begin position="589"/>
        <end position="643"/>
    </location>
</feature>
<dbReference type="InterPro" id="IPR010294">
    <property type="entry name" value="ADAMTS_spacer1"/>
</dbReference>
<dbReference type="SMART" id="SM00209">
    <property type="entry name" value="TSP1"/>
    <property type="match status" value="8"/>
</dbReference>
<evidence type="ECO:0000256" key="8">
    <source>
        <dbReference type="ARBA" id="ARBA00022729"/>
    </source>
</evidence>
<dbReference type="GO" id="GO:0035256">
    <property type="term" value="F:G protein-coupled glutamate receptor binding"/>
    <property type="evidence" value="ECO:0007669"/>
    <property type="project" value="InterPro"/>
</dbReference>
<evidence type="ECO:0000256" key="7">
    <source>
        <dbReference type="ARBA" id="ARBA00022723"/>
    </source>
</evidence>
<keyword evidence="27" id="KW-0401">Integrin</keyword>
<dbReference type="Gene3D" id="2.60.120.830">
    <property type="match status" value="1"/>
</dbReference>
<evidence type="ECO:0000256" key="18">
    <source>
        <dbReference type="ARBA" id="ARBA00034105"/>
    </source>
</evidence>
<feature type="disulfide bond" evidence="21">
    <location>
        <begin position="756"/>
        <end position="775"/>
    </location>
</feature>
<dbReference type="FunFam" id="2.30.29.30:FF:000014">
    <property type="entry name" value="Homer homolog 1 (Drosophila)"/>
    <property type="match status" value="1"/>
</dbReference>
<feature type="binding site" evidence="20 22">
    <location>
        <position position="659"/>
    </location>
    <ligand>
        <name>Zn(2+)</name>
        <dbReference type="ChEBI" id="CHEBI:29105"/>
        <note>catalytic</note>
    </ligand>
</feature>
<dbReference type="GO" id="GO:0014069">
    <property type="term" value="C:postsynaptic density"/>
    <property type="evidence" value="ECO:0007669"/>
    <property type="project" value="UniProtKB-SubCell"/>
</dbReference>
<evidence type="ECO:0000256" key="16">
    <source>
        <dbReference type="ARBA" id="ARBA00023180"/>
    </source>
</evidence>
<evidence type="ECO:0000256" key="2">
    <source>
        <dbReference type="ARBA" id="ARBA00004498"/>
    </source>
</evidence>
<dbReference type="GO" id="GO:0006508">
    <property type="term" value="P:proteolysis"/>
    <property type="evidence" value="ECO:0007669"/>
    <property type="project" value="UniProtKB-KW"/>
</dbReference>
<dbReference type="InterPro" id="IPR001590">
    <property type="entry name" value="Peptidase_M12B"/>
</dbReference>
<name>A0A165A8R3_9CRUS</name>
<evidence type="ECO:0000256" key="22">
    <source>
        <dbReference type="PROSITE-ProRule" id="PRU00276"/>
    </source>
</evidence>
<dbReference type="InterPro" id="IPR044100">
    <property type="entry name" value="Homer_EVH1"/>
</dbReference>
<feature type="compositionally biased region" description="Low complexity" evidence="24">
    <location>
        <begin position="121"/>
        <end position="151"/>
    </location>
</feature>
<dbReference type="FunFam" id="2.20.100.10:FF:000006">
    <property type="entry name" value="A disintegrin and metalloproteinase with thrombospondin motifs 1"/>
    <property type="match status" value="1"/>
</dbReference>
<dbReference type="InterPro" id="IPR024079">
    <property type="entry name" value="MetalloPept_cat_dom_sf"/>
</dbReference>
<evidence type="ECO:0000256" key="23">
    <source>
        <dbReference type="SAM" id="Coils"/>
    </source>
</evidence>
<dbReference type="CDD" id="cd01206">
    <property type="entry name" value="EVH1_Homer_Vesl"/>
    <property type="match status" value="1"/>
</dbReference>
<dbReference type="Gene3D" id="3.40.1620.60">
    <property type="match status" value="1"/>
</dbReference>
<evidence type="ECO:0000313" key="28">
    <source>
        <dbReference type="Proteomes" id="UP000076858"/>
    </source>
</evidence>
<feature type="coiled-coil region" evidence="23">
    <location>
        <begin position="282"/>
        <end position="402"/>
    </location>
</feature>
<evidence type="ECO:0000256" key="14">
    <source>
        <dbReference type="ARBA" id="ARBA00023054"/>
    </source>
</evidence>
<organism evidence="27 28">
    <name type="scientific">Daphnia magna</name>
    <dbReference type="NCBI Taxonomy" id="35525"/>
    <lineage>
        <taxon>Eukaryota</taxon>
        <taxon>Metazoa</taxon>
        <taxon>Ecdysozoa</taxon>
        <taxon>Arthropoda</taxon>
        <taxon>Crustacea</taxon>
        <taxon>Branchiopoda</taxon>
        <taxon>Diplostraca</taxon>
        <taxon>Cladocera</taxon>
        <taxon>Anomopoda</taxon>
        <taxon>Daphniidae</taxon>
        <taxon>Daphnia</taxon>
    </lineage>
</organism>
<dbReference type="InterPro" id="IPR045371">
    <property type="entry name" value="ADAMTS_CR_3"/>
</dbReference>
<feature type="binding site" evidence="20">
    <location>
        <position position="721"/>
    </location>
    <ligand>
        <name>Ca(2+)</name>
        <dbReference type="ChEBI" id="CHEBI:29108"/>
        <label>1</label>
    </ligand>
</feature>
<sequence length="1679" mass="185144">MGEQPIFTCKAHVFHIDPKTKRSWIPASSSAINVSFFYDSTRSLYRIISVEGTKAVINSTITPNMTFTKTSQKFGQWSDVRANTVYGLGFPSEAELNKFIEKFQEVKEATKNISGTSPGKTTASATNGSTPTPAAPTSMTNSTSASANASPVNSRSAMAAVGLGSGATPTAFTNDDKDAMAVKQEYQTDGSTSPVGSVSPALLKSALVTHQRSQSLSGLQPPADSPKHQQKIDKNSPGSSNNVGGAVGVAASLSGVGSSATLPSQGAHLPLGSVEAQLKYENDRLKLALAQSSANAKKWEVELATLKNNNARLTSALQESTANVEEWKRQLQAYKDENQRVKSKIVELEAGRGPPISGEGGSDLKREVATLRLKIDSLETELRAKDDEIRRLSNEMREMSLSVDRVKTGYVAIGGEEYMIEPIKGHPNASADDADQRFGQHQREHPHLIYKRSALNAADEKTDDDDGHGTCGNDESVELAFRQREKWQESQAEPKERGQHAIRKRSVSLERNVETLVVADQKMTEFYSNEDIETYILTVMNMVSALYRDASIGNAINIVMVRLMLLENESLEDGLDISHHADNTLKSFCKWQATINPETDDHPNHHDVAILLTRYNICTRVNEPCSTLGLAEVAGMCQSYRSCSVNEDTGLSLAYTVAHELGHNFGANHDGPTNGCEPLSGDQHVMSPQLSSDAGPIIWSNCSRKDITRFLDRNWGTCLEDPPSDHEFHYPELPPGAMYNVDHQCRLQYGPEAMHCSGMDEVCQTLWCKLPDNRCVTRLEPAAPGTSCAKHKWCSNGQCVQMGDRPQLIDGEWGEWGPWSDCTRTCGAGLASSARLCDNPAPAHGGKYCVGERRRYRVCNLDPCPADGPSYRAVQCSVFDATPYKGENHTWLPVQIKSAPCQLHCKPEGQFYSVMLSDSVVDGTPCNPGTRDMCINGVCRRVACDWGIDSKAQEDRCGVCHGDGTQCNTIRGNYTEPDGIDYVEMVVIPKGARNIRLIEADEAANYIAIQSVETNEYYLNGQWTVQWSGEYRAGFTLIYYRREGELEEVHIPGPSLEDLRFLLLFRAPNAGVSYEYTVANENITRTPEFRWEYMDWSVCTATCGGGTQVSQPKCMEKEAGLVEETYCAALAKPEEKSRACNKQSCPPRWWVGPWQHCSITCGKGRGLRRRTVICVRSLSDDEQMALHDADCPVTDRPTEEDVCEPLAPCPGEASWETGTWSKCNEDPCDVQRREVRCSVVGGACVPALKPAEERQCGNVVCGNWTIGTWSECSSSCGDGVQFRRVFCDGGLKCRDLLEPESIQKCRGLCLNAEISGDTFNSTTDVNTTSNPQTASPHLIEPEINNEILNLLIPSAVPSTVGVSNDRRPDFYVEDKILPENLKIMEMQVVTANPLASARPELDTNDVELADEAYLGHSYKKMSIHIGDDAALFLAKIQVQSDQPNDSKSSIDVSKIKPTFKWKIGLWTRCSVRCDGGTRVRDVSCYETTTSTLVDDALCTDFKPDDVESCNENPCMEWVLTPWSPCSSTCGSGVKKRDVRCPEPDMCNPDSRPNESMNCTERPCIDWVPGPWSICSATCGGGHQFRAAQCMDRRTSSPTEGCDALEKPRQRQRCANDPCSRSHHSQHSIQNEVKERQRACQDKLDSKLCASLKHMCGIYYFKVSKCCRTCRKYTSTHQSH</sequence>
<feature type="compositionally biased region" description="Polar residues" evidence="24">
    <location>
        <begin position="111"/>
        <end position="120"/>
    </location>
</feature>
<dbReference type="InterPro" id="IPR050439">
    <property type="entry name" value="ADAMTS_ADAMTS-like"/>
</dbReference>
<evidence type="ECO:0000256" key="15">
    <source>
        <dbReference type="ARBA" id="ARBA00023157"/>
    </source>
</evidence>
<feature type="binding site" evidence="20">
    <location>
        <position position="607"/>
    </location>
    <ligand>
        <name>Ca(2+)</name>
        <dbReference type="ChEBI" id="CHEBI:29108"/>
        <label>1</label>
    </ligand>
</feature>
<dbReference type="FunFam" id="3.40.390.10:FF:000001">
    <property type="entry name" value="A disintegrin and metalloproteinase with thrombospondin motifs 1"/>
    <property type="match status" value="1"/>
</dbReference>
<feature type="domain" description="WH1" evidence="26">
    <location>
        <begin position="1"/>
        <end position="110"/>
    </location>
</feature>
<comment type="similarity">
    <text evidence="17">Belongs to the Homer family.</text>
</comment>
<keyword evidence="3" id="KW-0963">Cytoplasm</keyword>
<evidence type="ECO:0000256" key="21">
    <source>
        <dbReference type="PIRSR" id="PIRSR613273-3"/>
    </source>
</evidence>
<dbReference type="PRINTS" id="PR01857">
    <property type="entry name" value="ADAMTSFAMILY"/>
</dbReference>
<dbReference type="STRING" id="35525.A0A165A8R3"/>
<protein>
    <submittedName>
        <fullName evidence="27">A disintegrin and metalloproteinase with thrombospondin motifs 8</fullName>
    </submittedName>
</protein>
<dbReference type="PROSITE" id="PS50229">
    <property type="entry name" value="WH1"/>
    <property type="match status" value="1"/>
</dbReference>
<keyword evidence="5" id="KW-0272">Extracellular matrix</keyword>
<feature type="domain" description="Peptidase M12B" evidence="25">
    <location>
        <begin position="511"/>
        <end position="723"/>
    </location>
</feature>
<dbReference type="InterPro" id="IPR000884">
    <property type="entry name" value="TSP1_rpt"/>
</dbReference>
<dbReference type="Gene3D" id="3.40.390.10">
    <property type="entry name" value="Collagenase (Catalytic Domain)"/>
    <property type="match status" value="1"/>
</dbReference>
<evidence type="ECO:0000313" key="27">
    <source>
        <dbReference type="EMBL" id="KZS17307.1"/>
    </source>
</evidence>
<feature type="compositionally biased region" description="Polar residues" evidence="24">
    <location>
        <begin position="208"/>
        <end position="218"/>
    </location>
</feature>
<dbReference type="Pfam" id="PF05986">
    <property type="entry name" value="ADAMTS_spacer1"/>
    <property type="match status" value="1"/>
</dbReference>
<dbReference type="Gene3D" id="2.30.29.30">
    <property type="entry name" value="Pleckstrin-homology domain (PH domain)/Phosphotyrosine-binding domain (PTB)"/>
    <property type="match status" value="1"/>
</dbReference>
<feature type="disulfide bond" evidence="21">
    <location>
        <begin position="618"/>
        <end position="625"/>
    </location>
</feature>
<dbReference type="Pfam" id="PF19030">
    <property type="entry name" value="TSP1_ADAMTS"/>
    <property type="match status" value="6"/>
</dbReference>
<evidence type="ECO:0000259" key="25">
    <source>
        <dbReference type="PROSITE" id="PS50215"/>
    </source>
</evidence>
<feature type="binding site" evidence="20">
    <location>
        <position position="514"/>
    </location>
    <ligand>
        <name>Ca(2+)</name>
        <dbReference type="ChEBI" id="CHEBI:29108"/>
        <label>1</label>
    </ligand>
</feature>
<evidence type="ECO:0000256" key="12">
    <source>
        <dbReference type="ARBA" id="ARBA00023018"/>
    </source>
</evidence>
<comment type="subcellular location">
    <subcellularLocation>
        <location evidence="1">Cytoplasm</location>
    </subcellularLocation>
    <subcellularLocation>
        <location evidence="18">Postsynaptic density</location>
    </subcellularLocation>
    <subcellularLocation>
        <location evidence="2">Secreted</location>
        <location evidence="2">Extracellular space</location>
        <location evidence="2">Extracellular matrix</location>
    </subcellularLocation>
</comment>
<evidence type="ECO:0000256" key="1">
    <source>
        <dbReference type="ARBA" id="ARBA00004496"/>
    </source>
</evidence>
<comment type="caution">
    <text evidence="27">The sequence shown here is derived from an EMBL/GenBank/DDBJ whole genome shotgun (WGS) entry which is preliminary data.</text>
</comment>
<feature type="disulfide bond" evidence="21">
    <location>
        <begin position="837"/>
        <end position="849"/>
    </location>
</feature>
<evidence type="ECO:0000256" key="10">
    <source>
        <dbReference type="ARBA" id="ARBA00022801"/>
    </source>
</evidence>
<evidence type="ECO:0000256" key="13">
    <source>
        <dbReference type="ARBA" id="ARBA00023049"/>
    </source>
</evidence>
<dbReference type="Pfam" id="PF01421">
    <property type="entry name" value="Reprolysin"/>
    <property type="match status" value="1"/>
</dbReference>
<dbReference type="PROSITE" id="PS50215">
    <property type="entry name" value="ADAM_MEPRO"/>
    <property type="match status" value="1"/>
</dbReference>
<feature type="region of interest" description="Disordered" evidence="24">
    <location>
        <begin position="208"/>
        <end position="245"/>
    </location>
</feature>
<dbReference type="InterPro" id="IPR000697">
    <property type="entry name" value="WH1/EVH1_dom"/>
</dbReference>
<dbReference type="SMART" id="SM00461">
    <property type="entry name" value="WH1"/>
    <property type="match status" value="1"/>
</dbReference>
<dbReference type="Gene3D" id="2.20.100.10">
    <property type="entry name" value="Thrombospondin type-1 (TSP1) repeat"/>
    <property type="match status" value="7"/>
</dbReference>
<feature type="binding site" evidence="20 22">
    <location>
        <position position="669"/>
    </location>
    <ligand>
        <name>Zn(2+)</name>
        <dbReference type="ChEBI" id="CHEBI:29105"/>
        <note>catalytic</note>
    </ligand>
</feature>
<evidence type="ECO:0000256" key="19">
    <source>
        <dbReference type="PIRSR" id="PIRSR613273-1"/>
    </source>
</evidence>